<feature type="compositionally biased region" description="Pro residues" evidence="1">
    <location>
        <begin position="442"/>
        <end position="452"/>
    </location>
</feature>
<feature type="compositionally biased region" description="Low complexity" evidence="1">
    <location>
        <begin position="461"/>
        <end position="482"/>
    </location>
</feature>
<protein>
    <submittedName>
        <fullName evidence="3">Uncharacterized protein</fullName>
    </submittedName>
</protein>
<feature type="region of interest" description="Disordered" evidence="1">
    <location>
        <begin position="322"/>
        <end position="341"/>
    </location>
</feature>
<evidence type="ECO:0000313" key="3">
    <source>
        <dbReference type="WBParaSite" id="PSAMB.scaffold5118size12603.g25948.t1"/>
    </source>
</evidence>
<name>A0A914WSU9_9BILA</name>
<feature type="region of interest" description="Disordered" evidence="1">
    <location>
        <begin position="610"/>
        <end position="637"/>
    </location>
</feature>
<feature type="region of interest" description="Disordered" evidence="1">
    <location>
        <begin position="98"/>
        <end position="125"/>
    </location>
</feature>
<accession>A0A914WSU9</accession>
<evidence type="ECO:0000313" key="2">
    <source>
        <dbReference type="Proteomes" id="UP000887566"/>
    </source>
</evidence>
<reference evidence="3" key="1">
    <citation type="submission" date="2022-11" db="UniProtKB">
        <authorList>
            <consortium name="WormBaseParasite"/>
        </authorList>
    </citation>
    <scope>IDENTIFICATION</scope>
</reference>
<feature type="compositionally biased region" description="Basic and acidic residues" evidence="1">
    <location>
        <begin position="499"/>
        <end position="514"/>
    </location>
</feature>
<dbReference type="WBParaSite" id="PSAMB.scaffold5118size12603.g25948.t1">
    <property type="protein sequence ID" value="PSAMB.scaffold5118size12603.g25948.t1"/>
    <property type="gene ID" value="PSAMB.scaffold5118size12603.g25948"/>
</dbReference>
<keyword evidence="2" id="KW-1185">Reference proteome</keyword>
<evidence type="ECO:0000256" key="1">
    <source>
        <dbReference type="SAM" id="MobiDB-lite"/>
    </source>
</evidence>
<feature type="compositionally biased region" description="Polar residues" evidence="1">
    <location>
        <begin position="483"/>
        <end position="498"/>
    </location>
</feature>
<dbReference type="Proteomes" id="UP000887566">
    <property type="component" value="Unplaced"/>
</dbReference>
<organism evidence="2 3">
    <name type="scientific">Plectus sambesii</name>
    <dbReference type="NCBI Taxonomy" id="2011161"/>
    <lineage>
        <taxon>Eukaryota</taxon>
        <taxon>Metazoa</taxon>
        <taxon>Ecdysozoa</taxon>
        <taxon>Nematoda</taxon>
        <taxon>Chromadorea</taxon>
        <taxon>Plectida</taxon>
        <taxon>Plectina</taxon>
        <taxon>Plectoidea</taxon>
        <taxon>Plectidae</taxon>
        <taxon>Plectus</taxon>
    </lineage>
</organism>
<sequence length="653" mass="72276">MVGVLLYHRARDNENRRMLLNKSERPIDNSWYLLNDRNRSPRSPVGRRSPVQIPDKARCAALDDQQSTGAVQLSHPSSLMAFYFALLNVSNVNLEEVNRRRRHRRHDHSGSPQPHRHSRSKSAERLAARRLESIDAASVNSLDATLPLSDYRLLPRPKVVATASAASNDKHALCHRVPRPPTPPHVRKESAPLVVAIEHKSSLSSVGSLPTTYTDVKLSPPERKISLGTPLSAPEEVVSAATSPSLANGGPVPMRRASVLRRRGSALSGTKKVTFMADRRSESQELLLERDVSNETRTALELQHGDQSSFLGLRRPHAPRANCRQWDRDAGWATPPPPMGTASRMQRVIEKLIVENGRKVPALLRRAASQSPRLFRPSLSVRADIRVDTASPPTPRLVRRSLPPSIVPDLCRLDGRRFADFSIASASRRRGPSNGADRVCVPAPPPLPPPSPVSRRQSLEAAALAPANSSSSSSRSRGPLNGRTPNGESSSNSSNRQQAVDRAKAAGGVGKDELTTSLQNVQNERLEDKLRFAQSGARPRTSHVRDSLPPLTRSRYWEGLPVLRRRSTSDRNREERVEMDDAQCARDCRRSRKYKHYQSSYMNPGFTMANEEPSFSAPSSPRQSDCGVVGCEPSTRRPPCRVRPNSCYDGIFK</sequence>
<dbReference type="AlphaFoldDB" id="A0A914WSU9"/>
<proteinExistence type="predicted"/>
<feature type="region of interest" description="Disordered" evidence="1">
    <location>
        <begin position="427"/>
        <end position="526"/>
    </location>
</feature>